<evidence type="ECO:0000313" key="3">
    <source>
        <dbReference type="Proteomes" id="UP000029994"/>
    </source>
</evidence>
<dbReference type="InterPro" id="IPR025668">
    <property type="entry name" value="Tnp_DDE_dom"/>
</dbReference>
<accession>A0A099LKG5</accession>
<dbReference type="NCBIfam" id="NF033520">
    <property type="entry name" value="transpos_IS982"/>
    <property type="match status" value="1"/>
</dbReference>
<protein>
    <submittedName>
        <fullName evidence="2">Transposase</fullName>
    </submittedName>
</protein>
<comment type="caution">
    <text evidence="2">The sequence shown here is derived from an EMBL/GenBank/DDBJ whole genome shotgun (WGS) entry which is preliminary data.</text>
</comment>
<dbReference type="STRING" id="29495.EA26_15615"/>
<reference evidence="2 3" key="1">
    <citation type="submission" date="2014-04" db="EMBL/GenBank/DDBJ databases">
        <title>Genome sequencing of Vibrio navarrensis strains.</title>
        <authorList>
            <person name="Gladney L.M."/>
            <person name="Katz L.S."/>
            <person name="Marino-Ramirez L."/>
            <person name="Jordan I.K."/>
        </authorList>
    </citation>
    <scope>NUCLEOTIDE SEQUENCE [LARGE SCALE GENOMIC DNA]</scope>
    <source>
        <strain evidence="2 3">ATCC 51183</strain>
    </source>
</reference>
<dbReference type="AlphaFoldDB" id="A0A099LKG5"/>
<dbReference type="RefSeq" id="WP_039429610.1">
    <property type="nucleotide sequence ID" value="NZ_CP061845.1"/>
</dbReference>
<feature type="domain" description="Transposase DDE" evidence="1">
    <location>
        <begin position="106"/>
        <end position="258"/>
    </location>
</feature>
<dbReference type="EMBL" id="JMCG01000002">
    <property type="protein sequence ID" value="KGK08658.1"/>
    <property type="molecule type" value="Genomic_DNA"/>
</dbReference>
<evidence type="ECO:0000313" key="2">
    <source>
        <dbReference type="EMBL" id="KGK08658.1"/>
    </source>
</evidence>
<dbReference type="GeneID" id="43684510"/>
<sequence length="296" mass="33811">METVLVDLFCHVDDFCKAFLPQWQKLQLESGDRKRNRKGRMSESEIMTIIVAFHMSHQRDFKNFYLGIICRYYKSDFPTLLSYTRFLEVMPSVLIPLSSFFTHVIGEPTGIEFIDSTSIKVCHNLRIPRHKVFKGTAARGKGTMGWFYRFKLHIITNHLGGIVAAKLTPANTDDRKPVRELSKGLLDKLYADKGYISKALTDDLKKGGITLVTTQRKNMKPKVLAAWDRAMLSKRFIIETINDQLKNISQIEHSRHRSLHGFMLNLLGGLIAYCLKPEKPSLNITTTEKSGLMAMA</sequence>
<evidence type="ECO:0000259" key="1">
    <source>
        <dbReference type="Pfam" id="PF13612"/>
    </source>
</evidence>
<proteinExistence type="predicted"/>
<dbReference type="eggNOG" id="COG3039">
    <property type="taxonomic scope" value="Bacteria"/>
</dbReference>
<name>A0A099LKG5_9VIBR</name>
<dbReference type="Pfam" id="PF13612">
    <property type="entry name" value="DDE_Tnp_1_3"/>
    <property type="match status" value="1"/>
</dbReference>
<keyword evidence="3" id="KW-1185">Reference proteome</keyword>
<dbReference type="Proteomes" id="UP000029994">
    <property type="component" value="Unassembled WGS sequence"/>
</dbReference>
<organism evidence="2 3">
    <name type="scientific">Vibrio navarrensis</name>
    <dbReference type="NCBI Taxonomy" id="29495"/>
    <lineage>
        <taxon>Bacteria</taxon>
        <taxon>Pseudomonadati</taxon>
        <taxon>Pseudomonadota</taxon>
        <taxon>Gammaproteobacteria</taxon>
        <taxon>Vibrionales</taxon>
        <taxon>Vibrionaceae</taxon>
        <taxon>Vibrio</taxon>
    </lineage>
</organism>
<gene>
    <name evidence="2" type="ORF">EA26_15615</name>
</gene>